<keyword evidence="2" id="KW-1185">Reference proteome</keyword>
<sequence>MTITKKIFLLLIIFAVVGLLESCECVVKPPCNGAFNFKVIDKVSHKDLVFGADARYSSDSIKMINTNDTIPQNFVDHSQNRLHCYINGAGDTLYLKLNGTDIDTLLLSFRTGRHTLCCPSGQRNVTGIRFNNVAAKQDSSVFIFEK</sequence>
<reference evidence="1 2" key="1">
    <citation type="submission" date="2018-11" db="EMBL/GenBank/DDBJ databases">
        <title>Draft genome sequence of Ferruginibacter sp. BO-59.</title>
        <authorList>
            <person name="Im W.T."/>
        </authorList>
    </citation>
    <scope>NUCLEOTIDE SEQUENCE [LARGE SCALE GENOMIC DNA]</scope>
    <source>
        <strain evidence="1 2">BO-59</strain>
    </source>
</reference>
<proteinExistence type="predicted"/>
<dbReference type="OrthoDB" id="796798at2"/>
<dbReference type="EMBL" id="RJJR01000018">
    <property type="protein sequence ID" value="RNI33572.1"/>
    <property type="molecule type" value="Genomic_DNA"/>
</dbReference>
<gene>
    <name evidence="1" type="ORF">EFY79_18290</name>
</gene>
<name>A0A3M9N702_9BACT</name>
<comment type="caution">
    <text evidence="1">The sequence shown here is derived from an EMBL/GenBank/DDBJ whole genome shotgun (WGS) entry which is preliminary data.</text>
</comment>
<dbReference type="Proteomes" id="UP000267223">
    <property type="component" value="Unassembled WGS sequence"/>
</dbReference>
<evidence type="ECO:0000313" key="1">
    <source>
        <dbReference type="EMBL" id="RNI33572.1"/>
    </source>
</evidence>
<dbReference type="RefSeq" id="WP_123122197.1">
    <property type="nucleotide sequence ID" value="NZ_RJJR01000018.1"/>
</dbReference>
<organism evidence="1 2">
    <name type="scientific">Hanamia caeni</name>
    <dbReference type="NCBI Taxonomy" id="2294116"/>
    <lineage>
        <taxon>Bacteria</taxon>
        <taxon>Pseudomonadati</taxon>
        <taxon>Bacteroidota</taxon>
        <taxon>Chitinophagia</taxon>
        <taxon>Chitinophagales</taxon>
        <taxon>Chitinophagaceae</taxon>
        <taxon>Hanamia</taxon>
    </lineage>
</organism>
<protein>
    <submittedName>
        <fullName evidence="1">Uncharacterized protein</fullName>
    </submittedName>
</protein>
<accession>A0A3M9N702</accession>
<evidence type="ECO:0000313" key="2">
    <source>
        <dbReference type="Proteomes" id="UP000267223"/>
    </source>
</evidence>
<dbReference type="AlphaFoldDB" id="A0A3M9N702"/>